<name>A0A6L2LGL1_TANCI</name>
<dbReference type="InterPro" id="IPR001155">
    <property type="entry name" value="OxRdtase_FMN_N"/>
</dbReference>
<evidence type="ECO:0000256" key="2">
    <source>
        <dbReference type="ARBA" id="ARBA00007789"/>
    </source>
</evidence>
<dbReference type="InterPro" id="IPR051260">
    <property type="entry name" value="Diverse_substr_monoxygenases"/>
</dbReference>
<dbReference type="Pfam" id="PF00724">
    <property type="entry name" value="Oxidored_FMN"/>
    <property type="match status" value="1"/>
</dbReference>
<evidence type="ECO:0000256" key="7">
    <source>
        <dbReference type="ARBA" id="ARBA00033748"/>
    </source>
</evidence>
<comment type="caution">
    <text evidence="11">The sequence shown here is derived from an EMBL/GenBank/DDBJ whole genome shotgun (WGS) entry which is preliminary data.</text>
</comment>
<dbReference type="Pfam" id="PF00296">
    <property type="entry name" value="Bac_luciferase"/>
    <property type="match status" value="2"/>
</dbReference>
<dbReference type="EMBL" id="BKCJ010004153">
    <property type="protein sequence ID" value="GEU59335.1"/>
    <property type="molecule type" value="Genomic_DNA"/>
</dbReference>
<dbReference type="SUPFAM" id="SSF51395">
    <property type="entry name" value="FMN-linked oxidoreductases"/>
    <property type="match status" value="1"/>
</dbReference>
<organism evidence="11">
    <name type="scientific">Tanacetum cinerariifolium</name>
    <name type="common">Dalmatian daisy</name>
    <name type="synonym">Chrysanthemum cinerariifolium</name>
    <dbReference type="NCBI Taxonomy" id="118510"/>
    <lineage>
        <taxon>Eukaryota</taxon>
        <taxon>Viridiplantae</taxon>
        <taxon>Streptophyta</taxon>
        <taxon>Embryophyta</taxon>
        <taxon>Tracheophyta</taxon>
        <taxon>Spermatophyta</taxon>
        <taxon>Magnoliopsida</taxon>
        <taxon>eudicotyledons</taxon>
        <taxon>Gunneridae</taxon>
        <taxon>Pentapetalae</taxon>
        <taxon>asterids</taxon>
        <taxon>campanulids</taxon>
        <taxon>Asterales</taxon>
        <taxon>Asteraceae</taxon>
        <taxon>Asteroideae</taxon>
        <taxon>Anthemideae</taxon>
        <taxon>Anthemidinae</taxon>
        <taxon>Tanacetum</taxon>
    </lineage>
</organism>
<keyword evidence="6 11" id="KW-0503">Monooxygenase</keyword>
<comment type="similarity">
    <text evidence="2">To bacterial alkanal monooxygenase alpha and beta chains.</text>
</comment>
<reference evidence="11" key="1">
    <citation type="journal article" date="2019" name="Sci. Rep.">
        <title>Draft genome of Tanacetum cinerariifolium, the natural source of mosquito coil.</title>
        <authorList>
            <person name="Yamashiro T."/>
            <person name="Shiraishi A."/>
            <person name="Satake H."/>
            <person name="Nakayama K."/>
        </authorList>
    </citation>
    <scope>NUCLEOTIDE SEQUENCE</scope>
</reference>
<evidence type="ECO:0000313" key="11">
    <source>
        <dbReference type="EMBL" id="GEU59335.1"/>
    </source>
</evidence>
<sequence length="1540" mass="166958">MTREDMRAVVAQFGAATRRAITSGFDILEIHAAHGGLVNTFLSPLSNQRQDEYGGSPENRYRFLGEVIREVKNHWQGPLFVRISATDYKEGGNTPADFVPYAQFMKADGVDLVDCSSGGIAPVQVTTYPGYQVPAAELIKREVGIATGAVGVILTGKQAEEILQKGQADLVYIGRQILKDPFWPRTAAQELGASIEPSPTGVARAWPTCFAAGRPPWPGAALAQLPEASRLPLPHPFLFFSHEHWYHRHRFYRGYPRAKAGRGRPSGESHQHPPARRAGPKSPGARRGPGYPAGSSAGRGRGVRQHPAARHSEAARRPAARPAPGGSGGGYQQLLPVTGRENSGAGKRAGRKRVGGRAAGPPHRQSLQQHPVPDAGSERHRAGYARPPGYFRSRRRRAGQAEGLPAICIVAEPGASQPSWARLGQKNAFLLMNNRKMLKLAAVIDGVGWNYASWRHPDMPADAGENIDFYVQQAQLVEAAKFETLFLFDVSHVGPGQIPHQLSMFEGGTVMSALAMKTERIGLSLTASTSYSDPYNLARQVLSLDKISKGRASLNAITSNPGGMVNFSRGHLGKADQYPMHQEFLEILLGLWDTYEDDAFPRDKESGVFLNPRKMHRINYRGQYFSVDGPLNLSRSVQGRPVLYMAGSSPTFVDLATSYTDGAFIHGSTLAETLATANALKAKLLEKQRSPDDYVLTTSQNPLVGRTDAEAYEKYRELIALAPQYRMPPPLFMGSAERVATEIQRWYEAGAVDMFMVRQDHPYGLRDFIELVVPILQERGLFHTDHLPKQAMPTPVSESDRPQKSPVAYSILDLAIVSQGNTVQQTLHQSRALAQAAEAAGYTRYWLAEHHNSDNIGSNAPPLLIGYVAENTTTIRVGSGGIMLPNHSPLLVAEQFGTLAQLYPGRIDLGVGRAAGTDSPTARAIRSDFMQAAQAFPQEISKIQAYFSPANHQAAVRAPVAEGMDVPLYILGSSTDSAHLAAKLGLPYAFASHFASTHLHQALQIYRAEFQPSTALQQPYTIVALNAYVADNDEAAQRLFTSVIRMFVGMLTGQAREPLLPPTAMTDELRDMWHHPAVQQMLKYSVVGSKQTVKKQVQALLTETQADELITASSMYGHEDRIKSARLFGEIMQELNTSASPAVTLVGNPSRAEAPAGAACRYDLPGASARAWPLSGPFLHGRANRPRPAEARGTPPRAYHSGCDRNWALTESLAHLVNGKLISYPFYPAVTPPPTGRKLPLERRSGQRNRQAQGLLGLVLEQLLQIEGEGAEQHHFMSATVTPRIDAPHPVVLEQAAKHRFNGALPQAPHVAAWPALLPGERPAVMGIVGRANELALLDVGRTGRLEWAQAAVPTGGTVKQSVSASYRKLSISGLYLPKTGIQGVMPRASTALAADCVPRGHCRCAGSGRGQRPRAAGDGPGCVGLNESGVYRLGVARDEPSGYTLGKDVVKQVLEDDGRVELAGAANGGVPGQVLVDLVAEKVENIEPQTTMLDEAAVADQVFQPTDQHELKEHDRVQRGLTGVAVKGLRLLIEKVPVE</sequence>
<accession>A0A6L2LGL1</accession>
<feature type="compositionally biased region" description="Low complexity" evidence="8">
    <location>
        <begin position="283"/>
        <end position="298"/>
    </location>
</feature>
<feature type="domain" description="NADH:flavin oxidoreductase/NADH oxidase N-terminal" evidence="10">
    <location>
        <begin position="1"/>
        <end position="191"/>
    </location>
</feature>
<comment type="similarity">
    <text evidence="1">Belongs to the NADH:flavin oxidoreductase/NADH oxidase family.</text>
</comment>
<evidence type="ECO:0000259" key="9">
    <source>
        <dbReference type="Pfam" id="PF00296"/>
    </source>
</evidence>
<dbReference type="PANTHER" id="PTHR30011">
    <property type="entry name" value="ALKANESULFONATE MONOOXYGENASE-RELATED"/>
    <property type="match status" value="1"/>
</dbReference>
<dbReference type="Gene3D" id="3.20.20.30">
    <property type="entry name" value="Luciferase-like domain"/>
    <property type="match status" value="2"/>
</dbReference>
<keyword evidence="3" id="KW-0285">Flavoprotein</keyword>
<feature type="domain" description="Luciferase-like" evidence="9">
    <location>
        <begin position="453"/>
        <end position="728"/>
    </location>
</feature>
<evidence type="ECO:0000256" key="5">
    <source>
        <dbReference type="ARBA" id="ARBA00023002"/>
    </source>
</evidence>
<evidence type="ECO:0000259" key="10">
    <source>
        <dbReference type="Pfam" id="PF00724"/>
    </source>
</evidence>
<dbReference type="Gene3D" id="3.20.20.70">
    <property type="entry name" value="Aldolase class I"/>
    <property type="match status" value="1"/>
</dbReference>
<dbReference type="InterPro" id="IPR016215">
    <property type="entry name" value="NTA_MOA"/>
</dbReference>
<protein>
    <submittedName>
        <fullName evidence="11">Nitrilotriacetate monooxygenase component a</fullName>
    </submittedName>
</protein>
<dbReference type="InterPro" id="IPR013785">
    <property type="entry name" value="Aldolase_TIM"/>
</dbReference>
<gene>
    <name evidence="11" type="ORF">Tci_031313</name>
</gene>
<dbReference type="PANTHER" id="PTHR30011:SF16">
    <property type="entry name" value="C2H2 FINGER DOMAIN TRANSCRIPTION FACTOR (EUROFUNG)-RELATED"/>
    <property type="match status" value="1"/>
</dbReference>
<keyword evidence="4" id="KW-0288">FMN</keyword>
<evidence type="ECO:0000256" key="4">
    <source>
        <dbReference type="ARBA" id="ARBA00022643"/>
    </source>
</evidence>
<evidence type="ECO:0000256" key="8">
    <source>
        <dbReference type="SAM" id="MobiDB-lite"/>
    </source>
</evidence>
<feature type="region of interest" description="Disordered" evidence="8">
    <location>
        <begin position="257"/>
        <end position="392"/>
    </location>
</feature>
<dbReference type="NCBIfam" id="TIGR03860">
    <property type="entry name" value="FMN_nitrolo"/>
    <property type="match status" value="1"/>
</dbReference>
<comment type="similarity">
    <text evidence="7">Belongs to the NtaA/SnaA/DszA monooxygenase family.</text>
</comment>
<dbReference type="NCBIfam" id="TIGR03558">
    <property type="entry name" value="oxido_grp_1"/>
    <property type="match status" value="1"/>
</dbReference>
<dbReference type="FunFam" id="3.20.20.30:FF:000002">
    <property type="entry name" value="LLM class flavin-dependent oxidoreductase"/>
    <property type="match status" value="1"/>
</dbReference>
<dbReference type="GO" id="GO:0016705">
    <property type="term" value="F:oxidoreductase activity, acting on paired donors, with incorporation or reduction of molecular oxygen"/>
    <property type="evidence" value="ECO:0007669"/>
    <property type="project" value="InterPro"/>
</dbReference>
<feature type="domain" description="Luciferase-like" evidence="9">
    <location>
        <begin position="818"/>
        <end position="1105"/>
    </location>
</feature>
<evidence type="ECO:0000256" key="3">
    <source>
        <dbReference type="ARBA" id="ARBA00022630"/>
    </source>
</evidence>
<dbReference type="InterPro" id="IPR019949">
    <property type="entry name" value="CmoO-like"/>
</dbReference>
<proteinExistence type="inferred from homology"/>
<keyword evidence="5" id="KW-0560">Oxidoreductase</keyword>
<dbReference type="GO" id="GO:0004497">
    <property type="term" value="F:monooxygenase activity"/>
    <property type="evidence" value="ECO:0007669"/>
    <property type="project" value="UniProtKB-KW"/>
</dbReference>
<dbReference type="SUPFAM" id="SSF51679">
    <property type="entry name" value="Bacterial luciferase-like"/>
    <property type="match status" value="2"/>
</dbReference>
<evidence type="ECO:0000256" key="6">
    <source>
        <dbReference type="ARBA" id="ARBA00023033"/>
    </source>
</evidence>
<evidence type="ECO:0000256" key="1">
    <source>
        <dbReference type="ARBA" id="ARBA00005979"/>
    </source>
</evidence>
<dbReference type="InterPro" id="IPR036661">
    <property type="entry name" value="Luciferase-like_sf"/>
</dbReference>
<dbReference type="InterPro" id="IPR011251">
    <property type="entry name" value="Luciferase-like_dom"/>
</dbReference>
<dbReference type="GO" id="GO:0010181">
    <property type="term" value="F:FMN binding"/>
    <property type="evidence" value="ECO:0007669"/>
    <property type="project" value="InterPro"/>
</dbReference>